<dbReference type="InterPro" id="IPR011008">
    <property type="entry name" value="Dimeric_a/b-barrel"/>
</dbReference>
<evidence type="ECO:0000313" key="2">
    <source>
        <dbReference type="EMBL" id="SDG15525.1"/>
    </source>
</evidence>
<dbReference type="EMBL" id="FNBN01000003">
    <property type="protein sequence ID" value="SDG15525.1"/>
    <property type="molecule type" value="Genomic_DNA"/>
</dbReference>
<evidence type="ECO:0000259" key="1">
    <source>
        <dbReference type="Pfam" id="PF07110"/>
    </source>
</evidence>
<organism evidence="2 3">
    <name type="scientific">Chitinophaga filiformis</name>
    <name type="common">Myxococcus filiformis</name>
    <name type="synonym">Flexibacter filiformis</name>
    <dbReference type="NCBI Taxonomy" id="104663"/>
    <lineage>
        <taxon>Bacteria</taxon>
        <taxon>Pseudomonadati</taxon>
        <taxon>Bacteroidota</taxon>
        <taxon>Chitinophagia</taxon>
        <taxon>Chitinophagales</taxon>
        <taxon>Chitinophagaceae</taxon>
        <taxon>Chitinophaga</taxon>
    </lineage>
</organism>
<protein>
    <recommendedName>
        <fullName evidence="1">EthD domain-containing protein</fullName>
    </recommendedName>
</protein>
<dbReference type="Proteomes" id="UP000199045">
    <property type="component" value="Unassembled WGS sequence"/>
</dbReference>
<feature type="domain" description="EthD" evidence="1">
    <location>
        <begin position="12"/>
        <end position="95"/>
    </location>
</feature>
<sequence length="116" mass="13666">MLKFTFLIHRNDGMSREEFTRYHRQHHAPLFMSIPESQKYVKKYVVSHPTEIEGFPAPQYDAITDIYFSSMEDFTAFFSSENYKLKVHPDESNFFKLNEVISLVCNEKIVVDAMTS</sequence>
<dbReference type="InterPro" id="IPR009799">
    <property type="entry name" value="EthD_dom"/>
</dbReference>
<gene>
    <name evidence="2" type="ORF">SAMN04488121_103657</name>
</gene>
<dbReference type="Pfam" id="PF07110">
    <property type="entry name" value="EthD"/>
    <property type="match status" value="1"/>
</dbReference>
<accession>A0A1G7RXN0</accession>
<dbReference type="GO" id="GO:0016491">
    <property type="term" value="F:oxidoreductase activity"/>
    <property type="evidence" value="ECO:0007669"/>
    <property type="project" value="InterPro"/>
</dbReference>
<dbReference type="NCBIfam" id="TIGR02118">
    <property type="entry name" value="EthD family reductase"/>
    <property type="match status" value="1"/>
</dbReference>
<evidence type="ECO:0000313" key="3">
    <source>
        <dbReference type="Proteomes" id="UP000199045"/>
    </source>
</evidence>
<name>A0A1G7RXN0_CHIFI</name>
<dbReference type="RefSeq" id="WP_089833358.1">
    <property type="nucleotide sequence ID" value="NZ_FNBN01000003.1"/>
</dbReference>
<reference evidence="3" key="1">
    <citation type="submission" date="2016-10" db="EMBL/GenBank/DDBJ databases">
        <authorList>
            <person name="Varghese N."/>
            <person name="Submissions S."/>
        </authorList>
    </citation>
    <scope>NUCLEOTIDE SEQUENCE [LARGE SCALE GENOMIC DNA]</scope>
    <source>
        <strain evidence="3">DSM 527</strain>
    </source>
</reference>
<dbReference type="Gene3D" id="3.30.70.100">
    <property type="match status" value="1"/>
</dbReference>
<dbReference type="OrthoDB" id="2613214at2"/>
<dbReference type="AlphaFoldDB" id="A0A1G7RXN0"/>
<proteinExistence type="predicted"/>
<dbReference type="STRING" id="104663.SAMN04488121_103657"/>
<dbReference type="SUPFAM" id="SSF54909">
    <property type="entry name" value="Dimeric alpha+beta barrel"/>
    <property type="match status" value="1"/>
</dbReference>